<dbReference type="RefSeq" id="WP_016308788.1">
    <property type="nucleotide sequence ID" value="NZ_KE159646.1"/>
</dbReference>
<keyword evidence="1" id="KW-0812">Transmembrane</keyword>
<feature type="transmembrane region" description="Helical" evidence="1">
    <location>
        <begin position="180"/>
        <end position="200"/>
    </location>
</feature>
<evidence type="ECO:0000256" key="2">
    <source>
        <dbReference type="SAM" id="SignalP"/>
    </source>
</evidence>
<protein>
    <recommendedName>
        <fullName evidence="5">LPXTG-domain-containing protein cell wall anchor domain</fullName>
    </recommendedName>
</protein>
<keyword evidence="2" id="KW-0732">Signal</keyword>
<organism evidence="3 4">
    <name type="scientific">Adlercreutzia caecimuris B7</name>
    <dbReference type="NCBI Taxonomy" id="1235794"/>
    <lineage>
        <taxon>Bacteria</taxon>
        <taxon>Bacillati</taxon>
        <taxon>Actinomycetota</taxon>
        <taxon>Coriobacteriia</taxon>
        <taxon>Eggerthellales</taxon>
        <taxon>Eggerthellaceae</taxon>
        <taxon>Adlercreutzia</taxon>
    </lineage>
</organism>
<feature type="signal peptide" evidence="2">
    <location>
        <begin position="1"/>
        <end position="29"/>
    </location>
</feature>
<dbReference type="EMBL" id="ASSY01000005">
    <property type="protein sequence ID" value="EOS52524.1"/>
    <property type="molecule type" value="Genomic_DNA"/>
</dbReference>
<gene>
    <name evidence="3" type="ORF">C811_00560</name>
</gene>
<reference evidence="3 4" key="1">
    <citation type="submission" date="2013-04" db="EMBL/GenBank/DDBJ databases">
        <title>The Genome Sequence of Enterorhabdus caecimuris B7.</title>
        <authorList>
            <consortium name="The Broad Institute Genomics Platform"/>
            <consortium name="The Broad Institute Genome Sequencing Center for Infectious Disease"/>
            <person name="Earl A."/>
            <person name="Xavier R."/>
            <person name="Elson C."/>
            <person name="Duck W."/>
            <person name="Walker B."/>
            <person name="Young S."/>
            <person name="Zeng Q."/>
            <person name="Gargeya S."/>
            <person name="Fitzgerald M."/>
            <person name="Haas B."/>
            <person name="Abouelleil A."/>
            <person name="Allen A.W."/>
            <person name="Alvarado L."/>
            <person name="Arachchi H.M."/>
            <person name="Berlin A.M."/>
            <person name="Chapman S.B."/>
            <person name="Gainer-Dewar J."/>
            <person name="Goldberg J."/>
            <person name="Griggs A."/>
            <person name="Gujja S."/>
            <person name="Hansen M."/>
            <person name="Howarth C."/>
            <person name="Imamovic A."/>
            <person name="Ireland A."/>
            <person name="Larimer J."/>
            <person name="McCowan C."/>
            <person name="Murphy C."/>
            <person name="Pearson M."/>
            <person name="Poon T.W."/>
            <person name="Priest M."/>
            <person name="Roberts A."/>
            <person name="Saif S."/>
            <person name="Shea T."/>
            <person name="Sisk P."/>
            <person name="Sykes S."/>
            <person name="Wortman J."/>
            <person name="Nusbaum C."/>
            <person name="Birren B."/>
        </authorList>
    </citation>
    <scope>NUCLEOTIDE SEQUENCE [LARGE SCALE GENOMIC DNA]</scope>
    <source>
        <strain evidence="3 4">B7</strain>
    </source>
</reference>
<keyword evidence="4" id="KW-1185">Reference proteome</keyword>
<dbReference type="GeneID" id="82190174"/>
<evidence type="ECO:0000256" key="1">
    <source>
        <dbReference type="SAM" id="Phobius"/>
    </source>
</evidence>
<keyword evidence="1" id="KW-1133">Transmembrane helix</keyword>
<sequence>MRKITNAAMRGMAALALAASAAAPATAMAEESATIEYLGGADAMVKPDVDVFEVGHMAPGESETGIVEVRNSSAAPVRLWFWAEKEGSEAGHADCMTIEIVDMDTEQPVYAGLLSTAGSSDPIDLGVYGPGEGASLAYEIGLPPDAAGASDDPANAVKWTFAAEQGDIRSAAYAPTGVDASGVIGLGVLLVAIGGGGIVLSQKTAAASR</sequence>
<accession>R9L129</accession>
<dbReference type="STRING" id="1235794.C811_00560"/>
<name>R9L129_9ACTN</name>
<proteinExistence type="predicted"/>
<feature type="chain" id="PRO_5004485149" description="LPXTG-domain-containing protein cell wall anchor domain" evidence="2">
    <location>
        <begin position="30"/>
        <end position="209"/>
    </location>
</feature>
<comment type="caution">
    <text evidence="3">The sequence shown here is derived from an EMBL/GenBank/DDBJ whole genome shotgun (WGS) entry which is preliminary data.</text>
</comment>
<evidence type="ECO:0000313" key="3">
    <source>
        <dbReference type="EMBL" id="EOS52524.1"/>
    </source>
</evidence>
<keyword evidence="1" id="KW-0472">Membrane</keyword>
<dbReference type="AlphaFoldDB" id="R9L129"/>
<dbReference type="Proteomes" id="UP000014204">
    <property type="component" value="Unassembled WGS sequence"/>
</dbReference>
<evidence type="ECO:0008006" key="5">
    <source>
        <dbReference type="Google" id="ProtNLM"/>
    </source>
</evidence>
<dbReference type="HOGENOM" id="CLU_1313801_0_0_11"/>
<evidence type="ECO:0000313" key="4">
    <source>
        <dbReference type="Proteomes" id="UP000014204"/>
    </source>
</evidence>